<sequence>VKDSEFEGEEAESTMTKVAGHWVQGSGAKEPLKHYTPTMCTAIADIVSFAKEIKVVPVVDVSDEI</sequence>
<evidence type="ECO:0000313" key="1">
    <source>
        <dbReference type="EMBL" id="CAK0865711.1"/>
    </source>
</evidence>
<comment type="caution">
    <text evidence="1">The sequence shown here is derived from an EMBL/GenBank/DDBJ whole genome shotgun (WGS) entry which is preliminary data.</text>
</comment>
<feature type="non-terminal residue" evidence="1">
    <location>
        <position position="1"/>
    </location>
</feature>
<keyword evidence="2" id="KW-1185">Reference proteome</keyword>
<dbReference type="EMBL" id="CAUYUJ010016478">
    <property type="protein sequence ID" value="CAK0865711.1"/>
    <property type="molecule type" value="Genomic_DNA"/>
</dbReference>
<dbReference type="Proteomes" id="UP001189429">
    <property type="component" value="Unassembled WGS sequence"/>
</dbReference>
<name>A0ABN9UZE7_9DINO</name>
<protein>
    <submittedName>
        <fullName evidence="1">Uncharacterized protein</fullName>
    </submittedName>
</protein>
<evidence type="ECO:0000313" key="2">
    <source>
        <dbReference type="Proteomes" id="UP001189429"/>
    </source>
</evidence>
<proteinExistence type="predicted"/>
<organism evidence="1 2">
    <name type="scientific">Prorocentrum cordatum</name>
    <dbReference type="NCBI Taxonomy" id="2364126"/>
    <lineage>
        <taxon>Eukaryota</taxon>
        <taxon>Sar</taxon>
        <taxon>Alveolata</taxon>
        <taxon>Dinophyceae</taxon>
        <taxon>Prorocentrales</taxon>
        <taxon>Prorocentraceae</taxon>
        <taxon>Prorocentrum</taxon>
    </lineage>
</organism>
<gene>
    <name evidence="1" type="ORF">PCOR1329_LOCUS53159</name>
</gene>
<reference evidence="1" key="1">
    <citation type="submission" date="2023-10" db="EMBL/GenBank/DDBJ databases">
        <authorList>
            <person name="Chen Y."/>
            <person name="Shah S."/>
            <person name="Dougan E. K."/>
            <person name="Thang M."/>
            <person name="Chan C."/>
        </authorList>
    </citation>
    <scope>NUCLEOTIDE SEQUENCE [LARGE SCALE GENOMIC DNA]</scope>
</reference>
<accession>A0ABN9UZE7</accession>